<protein>
    <submittedName>
        <fullName evidence="3">Uncharacterized ABC transporter ATP-binding protein YheS</fullName>
    </submittedName>
</protein>
<keyword evidence="1" id="KW-0677">Repeat</keyword>
<dbReference type="Pfam" id="PF00005">
    <property type="entry name" value="ABC_tran"/>
    <property type="match status" value="1"/>
</dbReference>
<dbReference type="GO" id="GO:0016887">
    <property type="term" value="F:ATP hydrolysis activity"/>
    <property type="evidence" value="ECO:0007669"/>
    <property type="project" value="InterPro"/>
</dbReference>
<sequence length="137" mass="15739">MPIIELKDRLYAQSYFEFEKTDTNAIEYLSDSFTKDEQTKASNLLGSLNFKREEMFRNIADLSGGQKAKLFFAKMNLDKAEVLILDEPTRNLSPLSKPEIIGALNNYKGVIIAVSHDREFIYQVFDKIYNLTCQGLK</sequence>
<feature type="domain" description="ABC transporter" evidence="2">
    <location>
        <begin position="34"/>
        <end position="89"/>
    </location>
</feature>
<dbReference type="AlphaFoldDB" id="A0A376BXR1"/>
<dbReference type="Gene3D" id="3.40.50.300">
    <property type="entry name" value="P-loop containing nucleotide triphosphate hydrolases"/>
    <property type="match status" value="1"/>
</dbReference>
<evidence type="ECO:0000313" key="3">
    <source>
        <dbReference type="EMBL" id="SSZ12435.1"/>
    </source>
</evidence>
<organism evidence="3 4">
    <name type="scientific">Anaerococcus octavius</name>
    <dbReference type="NCBI Taxonomy" id="54007"/>
    <lineage>
        <taxon>Bacteria</taxon>
        <taxon>Bacillati</taxon>
        <taxon>Bacillota</taxon>
        <taxon>Tissierellia</taxon>
        <taxon>Tissierellales</taxon>
        <taxon>Peptoniphilaceae</taxon>
        <taxon>Anaerococcus</taxon>
    </lineage>
</organism>
<accession>A0A376BXR1</accession>
<dbReference type="EMBL" id="UFTA01000001">
    <property type="protein sequence ID" value="SSZ12435.1"/>
    <property type="molecule type" value="Genomic_DNA"/>
</dbReference>
<dbReference type="SUPFAM" id="SSF52540">
    <property type="entry name" value="P-loop containing nucleoside triphosphate hydrolases"/>
    <property type="match status" value="1"/>
</dbReference>
<evidence type="ECO:0000313" key="4">
    <source>
        <dbReference type="Proteomes" id="UP000255124"/>
    </source>
</evidence>
<dbReference type="Proteomes" id="UP000255124">
    <property type="component" value="Unassembled WGS sequence"/>
</dbReference>
<evidence type="ECO:0000259" key="2">
    <source>
        <dbReference type="Pfam" id="PF00005"/>
    </source>
</evidence>
<dbReference type="InterPro" id="IPR027417">
    <property type="entry name" value="P-loop_NTPase"/>
</dbReference>
<proteinExistence type="predicted"/>
<name>A0A376BXR1_9FIRM</name>
<dbReference type="OrthoDB" id="2205188at2"/>
<evidence type="ECO:0000256" key="1">
    <source>
        <dbReference type="ARBA" id="ARBA00022737"/>
    </source>
</evidence>
<dbReference type="RefSeq" id="WP_115594758.1">
    <property type="nucleotide sequence ID" value="NZ_UFTA01000001.1"/>
</dbReference>
<dbReference type="InterPro" id="IPR003439">
    <property type="entry name" value="ABC_transporter-like_ATP-bd"/>
</dbReference>
<reference evidence="3 4" key="1">
    <citation type="submission" date="2018-06" db="EMBL/GenBank/DDBJ databases">
        <authorList>
            <consortium name="Pathogen Informatics"/>
            <person name="Doyle S."/>
        </authorList>
    </citation>
    <scope>NUCLEOTIDE SEQUENCE [LARGE SCALE GENOMIC DNA]</scope>
    <source>
        <strain evidence="3 4">NCTC9810</strain>
    </source>
</reference>
<dbReference type="PANTHER" id="PTHR19211">
    <property type="entry name" value="ATP-BINDING TRANSPORT PROTEIN-RELATED"/>
    <property type="match status" value="1"/>
</dbReference>
<keyword evidence="3" id="KW-0067">ATP-binding</keyword>
<dbReference type="PANTHER" id="PTHR19211:SF14">
    <property type="entry name" value="ATP-BINDING CASSETTE SUB-FAMILY F MEMBER 1"/>
    <property type="match status" value="1"/>
</dbReference>
<dbReference type="GO" id="GO:0005524">
    <property type="term" value="F:ATP binding"/>
    <property type="evidence" value="ECO:0007669"/>
    <property type="project" value="UniProtKB-KW"/>
</dbReference>
<keyword evidence="3" id="KW-0547">Nucleotide-binding</keyword>
<gene>
    <name evidence="3" type="primary">yheS_2</name>
    <name evidence="3" type="ORF">NCTC9810_00008</name>
</gene>
<dbReference type="InterPro" id="IPR050611">
    <property type="entry name" value="ABCF"/>
</dbReference>